<gene>
    <name evidence="8" type="ORF">FMOSSE_LOCUS700</name>
</gene>
<evidence type="ECO:0000313" key="9">
    <source>
        <dbReference type="Proteomes" id="UP000789375"/>
    </source>
</evidence>
<dbReference type="Gene3D" id="3.20.200.10">
    <property type="entry name" value="MHCK/EF2 kinase"/>
    <property type="match status" value="1"/>
</dbReference>
<dbReference type="Gene3D" id="3.30.200.20">
    <property type="entry name" value="Phosphorylase Kinase, domain 1"/>
    <property type="match status" value="1"/>
</dbReference>
<keyword evidence="2" id="KW-0964">Secreted</keyword>
<dbReference type="InterPro" id="IPR056861">
    <property type="entry name" value="HMCN1-like_VWA"/>
</dbReference>
<protein>
    <submittedName>
        <fullName evidence="8">11458_t:CDS:1</fullName>
    </submittedName>
</protein>
<proteinExistence type="predicted"/>
<dbReference type="SUPFAM" id="SSF56112">
    <property type="entry name" value="Protein kinase-like (PK-like)"/>
    <property type="match status" value="1"/>
</dbReference>
<keyword evidence="5" id="KW-0732">Signal</keyword>
<evidence type="ECO:0000313" key="8">
    <source>
        <dbReference type="EMBL" id="CAG8439636.1"/>
    </source>
</evidence>
<evidence type="ECO:0000256" key="6">
    <source>
        <dbReference type="ARBA" id="ARBA00022777"/>
    </source>
</evidence>
<evidence type="ECO:0000259" key="7">
    <source>
        <dbReference type="PROSITE" id="PS51158"/>
    </source>
</evidence>
<comment type="caution">
    <text evidence="8">The sequence shown here is derived from an EMBL/GenBank/DDBJ whole genome shotgun (WGS) entry which is preliminary data.</text>
</comment>
<evidence type="ECO:0000256" key="4">
    <source>
        <dbReference type="ARBA" id="ARBA00022679"/>
    </source>
</evidence>
<keyword evidence="3" id="KW-0723">Serine/threonine-protein kinase</keyword>
<keyword evidence="4" id="KW-0808">Transferase</keyword>
<dbReference type="InterPro" id="IPR036465">
    <property type="entry name" value="vWFA_dom_sf"/>
</dbReference>
<dbReference type="PANTHER" id="PTHR47763">
    <property type="entry name" value="ALPHA-PROTEIN KINASE VWKA"/>
    <property type="match status" value="1"/>
</dbReference>
<dbReference type="Gene3D" id="3.40.50.410">
    <property type="entry name" value="von Willebrand factor, type A domain"/>
    <property type="match status" value="1"/>
</dbReference>
<dbReference type="Pfam" id="PF25106">
    <property type="entry name" value="VWA_4"/>
    <property type="match status" value="1"/>
</dbReference>
<dbReference type="InterPro" id="IPR011009">
    <property type="entry name" value="Kinase-like_dom_sf"/>
</dbReference>
<dbReference type="GO" id="GO:0004674">
    <property type="term" value="F:protein serine/threonine kinase activity"/>
    <property type="evidence" value="ECO:0007669"/>
    <property type="project" value="UniProtKB-KW"/>
</dbReference>
<name>A0A9N8V1D0_FUNMO</name>
<sequence length="573" mass="64640">MGTEFDMEKYGHMPSEPCDPGSLTSGWSSATTNASSIPSSLISEMDNLNIDQGRLERYAAEAGDARFMSDKTLESHTKSLREKAISSMLKRIKSAMNVDLCYVLDCTGSMYRHISAAKDCILQVVSYMESTNPSIKIRVGFCGYRDHCDGDDKLQIFDFTNSYDQFRNNISEKVSAKGGGDGPEDVLGGLDAAITQMSWLHTTRVIFHIGDCPPHGRQFTTMYDSYPEGDPNGLTAESVLEKMQSSNILYFFGKITHHTDKMLSIFRDIIGEIQVFDFDSVELISKYFQATCLTITSSVSLTATLGNDVYSLRRKELEIDTEEPDWDTIEEQTGAVLRYRLPKTLDDIMNKEYFQKSNADLQNLSFKLAPKPFSVGAERYAYFALEVKRVPAEKVVIKEYLEIGRKANSVERYLEAVEVSAIAHFLSKQFNIEAKRVGINKKVKFLQAKLLRSTTTGFKKQYYTIEPNLRNAKYKRFNVNSGIITEFHSTLEAFAHFTYDYTEGYLLVYDLQGAEFSDQFLLTDPAIQCTDSLRFGRTNLGKRGIEDCFLANHKCSSVCKKLGLDVTTLPTMT</sequence>
<reference evidence="8" key="1">
    <citation type="submission" date="2021-06" db="EMBL/GenBank/DDBJ databases">
        <authorList>
            <person name="Kallberg Y."/>
            <person name="Tangrot J."/>
            <person name="Rosling A."/>
        </authorList>
    </citation>
    <scope>NUCLEOTIDE SEQUENCE</scope>
    <source>
        <strain evidence="8">87-6 pot B 2015</strain>
    </source>
</reference>
<dbReference type="InterPro" id="IPR052969">
    <property type="entry name" value="Thr-specific_kinase-like"/>
</dbReference>
<dbReference type="GO" id="GO:0005524">
    <property type="term" value="F:ATP binding"/>
    <property type="evidence" value="ECO:0007669"/>
    <property type="project" value="InterPro"/>
</dbReference>
<evidence type="ECO:0000256" key="2">
    <source>
        <dbReference type="ARBA" id="ARBA00022525"/>
    </source>
</evidence>
<accession>A0A9N8V1D0</accession>
<dbReference type="Pfam" id="PF02816">
    <property type="entry name" value="Alpha_kinase"/>
    <property type="match status" value="1"/>
</dbReference>
<comment type="subcellular location">
    <subcellularLocation>
        <location evidence="1">Secreted</location>
    </subcellularLocation>
</comment>
<dbReference type="PANTHER" id="PTHR47763:SF4">
    <property type="entry name" value="ALPHA-PROTEIN KINASE VWKA"/>
    <property type="match status" value="1"/>
</dbReference>
<keyword evidence="9" id="KW-1185">Reference proteome</keyword>
<dbReference type="EMBL" id="CAJVPP010000072">
    <property type="protein sequence ID" value="CAG8439636.1"/>
    <property type="molecule type" value="Genomic_DNA"/>
</dbReference>
<evidence type="ECO:0000256" key="1">
    <source>
        <dbReference type="ARBA" id="ARBA00004613"/>
    </source>
</evidence>
<keyword evidence="6" id="KW-0418">Kinase</keyword>
<dbReference type="SMART" id="SM00811">
    <property type="entry name" value="Alpha_kinase"/>
    <property type="match status" value="1"/>
</dbReference>
<dbReference type="PROSITE" id="PS51158">
    <property type="entry name" value="ALPHA_KINASE"/>
    <property type="match status" value="1"/>
</dbReference>
<dbReference type="Proteomes" id="UP000789375">
    <property type="component" value="Unassembled WGS sequence"/>
</dbReference>
<feature type="domain" description="Alpha-type protein kinase" evidence="7">
    <location>
        <begin position="345"/>
        <end position="567"/>
    </location>
</feature>
<evidence type="ECO:0000256" key="5">
    <source>
        <dbReference type="ARBA" id="ARBA00022729"/>
    </source>
</evidence>
<dbReference type="SUPFAM" id="SSF53300">
    <property type="entry name" value="vWA-like"/>
    <property type="match status" value="1"/>
</dbReference>
<dbReference type="AlphaFoldDB" id="A0A9N8V1D0"/>
<organism evidence="8 9">
    <name type="scientific">Funneliformis mosseae</name>
    <name type="common">Endomycorrhizal fungus</name>
    <name type="synonym">Glomus mosseae</name>
    <dbReference type="NCBI Taxonomy" id="27381"/>
    <lineage>
        <taxon>Eukaryota</taxon>
        <taxon>Fungi</taxon>
        <taxon>Fungi incertae sedis</taxon>
        <taxon>Mucoromycota</taxon>
        <taxon>Glomeromycotina</taxon>
        <taxon>Glomeromycetes</taxon>
        <taxon>Glomerales</taxon>
        <taxon>Glomeraceae</taxon>
        <taxon>Funneliformis</taxon>
    </lineage>
</organism>
<evidence type="ECO:0000256" key="3">
    <source>
        <dbReference type="ARBA" id="ARBA00022527"/>
    </source>
</evidence>
<dbReference type="InterPro" id="IPR004166">
    <property type="entry name" value="a-kinase_dom"/>
</dbReference>